<dbReference type="InterPro" id="IPR044822">
    <property type="entry name" value="Myb_DNA-bind_4"/>
</dbReference>
<protein>
    <recommendedName>
        <fullName evidence="8">Myb-like domain-containing protein</fullName>
    </recommendedName>
</protein>
<evidence type="ECO:0000256" key="4">
    <source>
        <dbReference type="ARBA" id="ARBA00023125"/>
    </source>
</evidence>
<feature type="compositionally biased region" description="Pro residues" evidence="7">
    <location>
        <begin position="433"/>
        <end position="455"/>
    </location>
</feature>
<gene>
    <name evidence="9" type="ORF">AQUCO_03700343v1</name>
</gene>
<evidence type="ECO:0000256" key="3">
    <source>
        <dbReference type="ARBA" id="ARBA00023015"/>
    </source>
</evidence>
<feature type="region of interest" description="Disordered" evidence="7">
    <location>
        <begin position="270"/>
        <end position="346"/>
    </location>
</feature>
<dbReference type="PROSITE" id="PS50090">
    <property type="entry name" value="MYB_LIKE"/>
    <property type="match status" value="2"/>
</dbReference>
<evidence type="ECO:0000313" key="9">
    <source>
        <dbReference type="EMBL" id="PIA35031.1"/>
    </source>
</evidence>
<keyword evidence="4" id="KW-0238">DNA-binding</keyword>
<accession>A0A2G5CUV0</accession>
<feature type="compositionally biased region" description="Low complexity" evidence="7">
    <location>
        <begin position="634"/>
        <end position="646"/>
    </location>
</feature>
<dbReference type="Gene3D" id="1.10.10.60">
    <property type="entry name" value="Homeodomain-like"/>
    <property type="match status" value="2"/>
</dbReference>
<evidence type="ECO:0000256" key="7">
    <source>
        <dbReference type="SAM" id="MobiDB-lite"/>
    </source>
</evidence>
<feature type="compositionally biased region" description="Low complexity" evidence="7">
    <location>
        <begin position="288"/>
        <end position="298"/>
    </location>
</feature>
<feature type="region of interest" description="Disordered" evidence="7">
    <location>
        <begin position="433"/>
        <end position="506"/>
    </location>
</feature>
<dbReference type="FunFam" id="1.10.10.60:FF:000061">
    <property type="entry name" value="Trihelix transcription factor GT-2"/>
    <property type="match status" value="1"/>
</dbReference>
<comment type="subcellular location">
    <subcellularLocation>
        <location evidence="1">Nucleus</location>
    </subcellularLocation>
</comment>
<dbReference type="SMART" id="SM00717">
    <property type="entry name" value="SANT"/>
    <property type="match status" value="2"/>
</dbReference>
<proteinExistence type="predicted"/>
<dbReference type="GO" id="GO:0006355">
    <property type="term" value="P:regulation of DNA-templated transcription"/>
    <property type="evidence" value="ECO:0007669"/>
    <property type="project" value="UniProtKB-ARBA"/>
</dbReference>
<evidence type="ECO:0000313" key="10">
    <source>
        <dbReference type="Proteomes" id="UP000230069"/>
    </source>
</evidence>
<feature type="compositionally biased region" description="Acidic residues" evidence="7">
    <location>
        <begin position="299"/>
        <end position="311"/>
    </location>
</feature>
<evidence type="ECO:0000256" key="1">
    <source>
        <dbReference type="ARBA" id="ARBA00004123"/>
    </source>
</evidence>
<keyword evidence="3" id="KW-0805">Transcription regulation</keyword>
<feature type="compositionally biased region" description="Basic residues" evidence="7">
    <location>
        <begin position="481"/>
        <end position="496"/>
    </location>
</feature>
<dbReference type="Proteomes" id="UP000230069">
    <property type="component" value="Unassembled WGS sequence"/>
</dbReference>
<feature type="domain" description="Myb-like" evidence="8">
    <location>
        <begin position="120"/>
        <end position="178"/>
    </location>
</feature>
<dbReference type="PANTHER" id="PTHR21654:SF84">
    <property type="entry name" value="SI:DKEY-66I24.7"/>
    <property type="match status" value="1"/>
</dbReference>
<feature type="compositionally biased region" description="Low complexity" evidence="7">
    <location>
        <begin position="51"/>
        <end position="63"/>
    </location>
</feature>
<dbReference type="AlphaFoldDB" id="A0A2G5CUV0"/>
<keyword evidence="10" id="KW-1185">Reference proteome</keyword>
<reference evidence="9 10" key="1">
    <citation type="submission" date="2017-09" db="EMBL/GenBank/DDBJ databases">
        <title>WGS assembly of Aquilegia coerulea Goldsmith.</title>
        <authorList>
            <person name="Hodges S."/>
            <person name="Kramer E."/>
            <person name="Nordborg M."/>
            <person name="Tomkins J."/>
            <person name="Borevitz J."/>
            <person name="Derieg N."/>
            <person name="Yan J."/>
            <person name="Mihaltcheva S."/>
            <person name="Hayes R.D."/>
            <person name="Rokhsar D."/>
        </authorList>
    </citation>
    <scope>NUCLEOTIDE SEQUENCE [LARGE SCALE GENOMIC DNA]</scope>
    <source>
        <strain evidence="10">cv. Goldsmith</strain>
    </source>
</reference>
<dbReference type="GO" id="GO:0003677">
    <property type="term" value="F:DNA binding"/>
    <property type="evidence" value="ECO:0007669"/>
    <property type="project" value="UniProtKB-KW"/>
</dbReference>
<evidence type="ECO:0000256" key="6">
    <source>
        <dbReference type="ARBA" id="ARBA00023242"/>
    </source>
</evidence>
<feature type="compositionally biased region" description="Gly residues" evidence="7">
    <location>
        <begin position="1"/>
        <end position="13"/>
    </location>
</feature>
<dbReference type="EMBL" id="KZ305054">
    <property type="protein sequence ID" value="PIA35031.1"/>
    <property type="molecule type" value="Genomic_DNA"/>
</dbReference>
<feature type="domain" description="Myb-like" evidence="8">
    <location>
        <begin position="534"/>
        <end position="598"/>
    </location>
</feature>
<feature type="region of interest" description="Disordered" evidence="7">
    <location>
        <begin position="1"/>
        <end position="123"/>
    </location>
</feature>
<dbReference type="CDD" id="cd12203">
    <property type="entry name" value="GT1"/>
    <property type="match status" value="2"/>
</dbReference>
<feature type="compositionally biased region" description="Polar residues" evidence="7">
    <location>
        <begin position="334"/>
        <end position="346"/>
    </location>
</feature>
<feature type="compositionally biased region" description="Low complexity" evidence="7">
    <location>
        <begin position="25"/>
        <end position="36"/>
    </location>
</feature>
<dbReference type="PANTHER" id="PTHR21654">
    <property type="entry name" value="FI21293P1"/>
    <property type="match status" value="1"/>
</dbReference>
<dbReference type="FunFam" id="1.10.10.60:FF:000092">
    <property type="entry name" value="Trihelix transcription factor GT-2"/>
    <property type="match status" value="1"/>
</dbReference>
<keyword evidence="5" id="KW-0804">Transcription</keyword>
<keyword evidence="2" id="KW-0677">Repeat</keyword>
<dbReference type="InterPro" id="IPR001005">
    <property type="entry name" value="SANT/Myb"/>
</dbReference>
<evidence type="ECO:0000256" key="2">
    <source>
        <dbReference type="ARBA" id="ARBA00022737"/>
    </source>
</evidence>
<evidence type="ECO:0000259" key="8">
    <source>
        <dbReference type="PROSITE" id="PS50090"/>
    </source>
</evidence>
<dbReference type="Pfam" id="PF13837">
    <property type="entry name" value="Myb_DNA-bind_4"/>
    <property type="match status" value="2"/>
</dbReference>
<organism evidence="9 10">
    <name type="scientific">Aquilegia coerulea</name>
    <name type="common">Rocky mountain columbine</name>
    <dbReference type="NCBI Taxonomy" id="218851"/>
    <lineage>
        <taxon>Eukaryota</taxon>
        <taxon>Viridiplantae</taxon>
        <taxon>Streptophyta</taxon>
        <taxon>Embryophyta</taxon>
        <taxon>Tracheophyta</taxon>
        <taxon>Spermatophyta</taxon>
        <taxon>Magnoliopsida</taxon>
        <taxon>Ranunculales</taxon>
        <taxon>Ranunculaceae</taxon>
        <taxon>Thalictroideae</taxon>
        <taxon>Aquilegia</taxon>
    </lineage>
</organism>
<evidence type="ECO:0000256" key="5">
    <source>
        <dbReference type="ARBA" id="ARBA00023163"/>
    </source>
</evidence>
<feature type="region of interest" description="Disordered" evidence="7">
    <location>
        <begin position="632"/>
        <end position="730"/>
    </location>
</feature>
<dbReference type="GO" id="GO:0005634">
    <property type="term" value="C:nucleus"/>
    <property type="evidence" value="ECO:0007669"/>
    <property type="project" value="UniProtKB-SubCell"/>
</dbReference>
<name>A0A2G5CUV0_AQUCA</name>
<feature type="compositionally biased region" description="Low complexity" evidence="7">
    <location>
        <begin position="456"/>
        <end position="472"/>
    </location>
</feature>
<dbReference type="OrthoDB" id="691673at2759"/>
<sequence>MQQGGAGGGGGSQYGMSPPDMTPFTAAASSTTTTTTRPHMLSDHLQQQYKSAAAGGDTSATTSMVAEAASPISSRPPPPPGGNLEELVVPTSASGGGGFPDDEGFGGEEGERGGLGGGGNRWPRQETMALLKIRSDMDAAFRDATLKGPLWEDVSRKLAQQGYTRSAKKCKEKFENVHKYYKRTKEGRAGRQDGKSYRFFSQLEALHTTTPTNPPPVSIGIGMVVASSAARTQALPSDLSMPAVTHTTTASAATVQIGVSPQIITTPDLRGGLPIGGVPPSATAAGISFSSNTASSSDDSQDSEDDDDDDDLLGRVPASSNTTGSRKRKRGEGSSHQGVGIRNNNSGMMDFFEGLMKQVMEKQEAMQQRFLETIEKREQDRMIREEAWKRQEMARLTREHEIMAQERAISASRDAAIIAFLQKITGQTIQFPPPVVIPAAPPPQATTPAPSPPVQPQQQQQQQQQQQHQSLPPQQPQPQPQRHHHHNQQQQKHQHPPHSTEIVRHQPTPPHDVVVAAVPEQQHPPQEMISGSGSFDSTSSRWPKQEVLALIKLRSGLESRYQEAGPKGPLWEEISTGMQRMGYNRSSKRCKEKWENINKYFKKVKESNKKRPEDAKTCPYFHQLDALYRKKMVGGSSSSTSSFGHQSKQEDSMAIDPSPAPSNLQVIMPPPSQAQPSHISEAENKNKNNKSGTGGNMEEQQSSKEGFFEEGNSGASASALKKVSSDLTLG</sequence>
<keyword evidence="6" id="KW-0539">Nucleus</keyword>